<protein>
    <recommendedName>
        <fullName evidence="2">MGAT4 conserved region domain-containing protein</fullName>
    </recommendedName>
</protein>
<dbReference type="Pfam" id="PF04666">
    <property type="entry name" value="MGAT4_cons"/>
    <property type="match status" value="1"/>
</dbReference>
<dbReference type="GO" id="GO:0005793">
    <property type="term" value="C:endoplasmic reticulum-Golgi intermediate compartment"/>
    <property type="evidence" value="ECO:0007669"/>
    <property type="project" value="TreeGrafter"/>
</dbReference>
<name>A0A915CQP8_9BILA</name>
<dbReference type="PANTHER" id="PTHR12062">
    <property type="entry name" value="N-ACETYLGLUCOSAMINYLTRANSFERASE VI"/>
    <property type="match status" value="1"/>
</dbReference>
<reference evidence="4" key="1">
    <citation type="submission" date="2022-11" db="UniProtKB">
        <authorList>
            <consortium name="WormBaseParasite"/>
        </authorList>
    </citation>
    <scope>IDENTIFICATION</scope>
</reference>
<keyword evidence="1" id="KW-0472">Membrane</keyword>
<keyword evidence="1" id="KW-1133">Transmembrane helix</keyword>
<evidence type="ECO:0000259" key="2">
    <source>
        <dbReference type="Pfam" id="PF04666"/>
    </source>
</evidence>
<dbReference type="GO" id="GO:0008375">
    <property type="term" value="F:acetylglucosaminyltransferase activity"/>
    <property type="evidence" value="ECO:0007669"/>
    <property type="project" value="TreeGrafter"/>
</dbReference>
<dbReference type="WBParaSite" id="jg11186.2">
    <property type="protein sequence ID" value="jg11186.2"/>
    <property type="gene ID" value="jg11186"/>
</dbReference>
<evidence type="ECO:0000313" key="4">
    <source>
        <dbReference type="WBParaSite" id="jg11186.2"/>
    </source>
</evidence>
<dbReference type="Proteomes" id="UP000887574">
    <property type="component" value="Unplaced"/>
</dbReference>
<sequence>MKRASLFYRKFTIICVLATFSGLLLLYYSCKKGCSQPAKRCLRINKELEDSEFKKAFGSKNSGILAAQYQDLLPHLKLIDKKFIDPVVWLRAENVFRSPPQFVLGIPTTHRQQANYLSETLTSLLTNLADEELHLVQFVIMIAERNISDPLAIKFIAETANEIKTRFARYFEEGIIEIISPATEWYPDIDAIIPTFNDSQLRTTWRAKQSLDYAFLMLYSKNSTLKLPTLYSLKMTL</sequence>
<feature type="domain" description="MGAT4 conserved region" evidence="2">
    <location>
        <begin position="98"/>
        <end position="223"/>
    </location>
</feature>
<proteinExistence type="predicted"/>
<accession>A0A915CQP8</accession>
<keyword evidence="3" id="KW-1185">Reference proteome</keyword>
<dbReference type="PANTHER" id="PTHR12062:SF9">
    <property type="entry name" value="ALPHA-1,3-MANNOSYL-GLYCOPROTEIN 4-BETA-N-ACETYLGLUCOSAMINYLTRANSFERASE A, ISOFORM A"/>
    <property type="match status" value="1"/>
</dbReference>
<evidence type="ECO:0000256" key="1">
    <source>
        <dbReference type="SAM" id="Phobius"/>
    </source>
</evidence>
<dbReference type="AlphaFoldDB" id="A0A915CQP8"/>
<keyword evidence="1" id="KW-0812">Transmembrane</keyword>
<dbReference type="InterPro" id="IPR057279">
    <property type="entry name" value="MGAT4"/>
</dbReference>
<dbReference type="GO" id="GO:0005783">
    <property type="term" value="C:endoplasmic reticulum"/>
    <property type="evidence" value="ECO:0007669"/>
    <property type="project" value="TreeGrafter"/>
</dbReference>
<dbReference type="GO" id="GO:0005795">
    <property type="term" value="C:Golgi stack"/>
    <property type="evidence" value="ECO:0007669"/>
    <property type="project" value="TreeGrafter"/>
</dbReference>
<evidence type="ECO:0000313" key="3">
    <source>
        <dbReference type="Proteomes" id="UP000887574"/>
    </source>
</evidence>
<dbReference type="GO" id="GO:0006487">
    <property type="term" value="P:protein N-linked glycosylation"/>
    <property type="evidence" value="ECO:0007669"/>
    <property type="project" value="TreeGrafter"/>
</dbReference>
<feature type="transmembrane region" description="Helical" evidence="1">
    <location>
        <begin position="7"/>
        <end position="28"/>
    </location>
</feature>
<organism evidence="3 4">
    <name type="scientific">Ditylenchus dipsaci</name>
    <dbReference type="NCBI Taxonomy" id="166011"/>
    <lineage>
        <taxon>Eukaryota</taxon>
        <taxon>Metazoa</taxon>
        <taxon>Ecdysozoa</taxon>
        <taxon>Nematoda</taxon>
        <taxon>Chromadorea</taxon>
        <taxon>Rhabditida</taxon>
        <taxon>Tylenchina</taxon>
        <taxon>Tylenchomorpha</taxon>
        <taxon>Sphaerularioidea</taxon>
        <taxon>Anguinidae</taxon>
        <taxon>Anguininae</taxon>
        <taxon>Ditylenchus</taxon>
    </lineage>
</organism>
<dbReference type="InterPro" id="IPR006759">
    <property type="entry name" value="Glyco_transf_54"/>
</dbReference>